<feature type="domain" description="DUF3502" evidence="3">
    <location>
        <begin position="476"/>
        <end position="544"/>
    </location>
</feature>
<dbReference type="EMBL" id="QGQD01000092">
    <property type="protein sequence ID" value="TLC98569.1"/>
    <property type="molecule type" value="Genomic_DNA"/>
</dbReference>
<feature type="signal peptide" evidence="2">
    <location>
        <begin position="1"/>
        <end position="25"/>
    </location>
</feature>
<dbReference type="PROSITE" id="PS51257">
    <property type="entry name" value="PROKAR_LIPOPROTEIN"/>
    <property type="match status" value="1"/>
</dbReference>
<dbReference type="SUPFAM" id="SSF53850">
    <property type="entry name" value="Periplasmic binding protein-like II"/>
    <property type="match status" value="1"/>
</dbReference>
<organism evidence="4 5">
    <name type="scientific">Robinsoniella peoriensis</name>
    <dbReference type="NCBI Taxonomy" id="180332"/>
    <lineage>
        <taxon>Bacteria</taxon>
        <taxon>Bacillati</taxon>
        <taxon>Bacillota</taxon>
        <taxon>Clostridia</taxon>
        <taxon>Lachnospirales</taxon>
        <taxon>Lachnospiraceae</taxon>
        <taxon>Robinsoniella</taxon>
    </lineage>
</organism>
<reference evidence="4 5" key="1">
    <citation type="journal article" date="2019" name="Anaerobe">
        <title>Detection of Robinsoniella peoriensis in multiple bone samples of a trauma patient.</title>
        <authorList>
            <person name="Schrottner P."/>
            <person name="Hartwich K."/>
            <person name="Bunk B."/>
            <person name="Schober I."/>
            <person name="Helbig S."/>
            <person name="Rudolph W.W."/>
            <person name="Gunzer F."/>
        </authorList>
    </citation>
    <scope>NUCLEOTIDE SEQUENCE [LARGE SCALE GENOMIC DNA]</scope>
    <source>
        <strain evidence="4 5">DSM 106044</strain>
    </source>
</reference>
<proteinExistence type="predicted"/>
<feature type="region of interest" description="Disordered" evidence="1">
    <location>
        <begin position="28"/>
        <end position="64"/>
    </location>
</feature>
<gene>
    <name evidence="4" type="ORF">DSM106044_04679</name>
</gene>
<dbReference type="AlphaFoldDB" id="A0A4U8Q1I7"/>
<dbReference type="PANTHER" id="PTHR43649:SF17">
    <property type="entry name" value="ABC TRANSPORTER SOLUTE BINDING PROTEIN-SUGAR TRANSPORT"/>
    <property type="match status" value="1"/>
</dbReference>
<sequence precursor="true">MKRKNLIAVLLVGAMLATTFTGCGAATEKTSKETNGTENPGSDAGTGESKDGDKEETKEASGDPVELSFYMMNGPVNDAERIMEKANQIIEKEINAKLNLVMIDSATYGEKMNLMINSGDDWDLCFTANWGGINFYENAAKGAYADLTELIPQYAPETYKRIPEGLWEGVKVDGKIYGSVNYQQWGVAKRQGFRYRTDLADEVGFDWKAVKGKPTLEALQMTGDFIGKALEKHPDMIGWETSSTWNLFANEPLFWDMEAVGDMATPGWIRFDEPDKVINQFGTDEFAEFCTIMRDWYEKGYVRKDGATVKDTSPDRKAAKMIAEVGSGWPDSVDFPGNEDSAKMSMCTKDIAPAGTVSTTRTVIPAAAGPTAAVAVNAQSENIEKAVELIELLNTNDELYLLITQGEEGVDYVYGDDGTYALQEGKYNFNFNEWQIGQSYSPDFTRALYNRNEAGDLQKQSQSMVFEEDKKAEISPVTGFVFDPTPVKTELANCTSVITEMVPALSSGSVDPQTALPDFLKRLETAGVDNVIAEKQAQMDAWKAAK</sequence>
<name>A0A4U8Q1I7_9FIRM</name>
<evidence type="ECO:0000256" key="1">
    <source>
        <dbReference type="SAM" id="MobiDB-lite"/>
    </source>
</evidence>
<keyword evidence="5" id="KW-1185">Reference proteome</keyword>
<evidence type="ECO:0000313" key="4">
    <source>
        <dbReference type="EMBL" id="TLC98569.1"/>
    </source>
</evidence>
<evidence type="ECO:0000259" key="3">
    <source>
        <dbReference type="Pfam" id="PF12010"/>
    </source>
</evidence>
<protein>
    <submittedName>
        <fullName evidence="4">Maltose-binding periplasmic protein</fullName>
    </submittedName>
</protein>
<dbReference type="Proteomes" id="UP000306509">
    <property type="component" value="Unassembled WGS sequence"/>
</dbReference>
<dbReference type="PANTHER" id="PTHR43649">
    <property type="entry name" value="ARABINOSE-BINDING PROTEIN-RELATED"/>
    <property type="match status" value="1"/>
</dbReference>
<feature type="compositionally biased region" description="Basic and acidic residues" evidence="1">
    <location>
        <begin position="48"/>
        <end position="61"/>
    </location>
</feature>
<keyword evidence="2" id="KW-0732">Signal</keyword>
<dbReference type="InterPro" id="IPR022627">
    <property type="entry name" value="DUF3502"/>
</dbReference>
<dbReference type="InterPro" id="IPR050490">
    <property type="entry name" value="Bact_solute-bd_prot1"/>
</dbReference>
<comment type="caution">
    <text evidence="4">The sequence shown here is derived from an EMBL/GenBank/DDBJ whole genome shotgun (WGS) entry which is preliminary data.</text>
</comment>
<dbReference type="Pfam" id="PF12010">
    <property type="entry name" value="DUF3502"/>
    <property type="match status" value="1"/>
</dbReference>
<dbReference type="Gene3D" id="3.40.190.10">
    <property type="entry name" value="Periplasmic binding protein-like II"/>
    <property type="match status" value="1"/>
</dbReference>
<dbReference type="STRING" id="180332.GCA_000797495_00080"/>
<feature type="chain" id="PRO_5020869146" evidence="2">
    <location>
        <begin position="26"/>
        <end position="546"/>
    </location>
</feature>
<accession>A0A4U8Q1I7</accession>
<evidence type="ECO:0000256" key="2">
    <source>
        <dbReference type="SAM" id="SignalP"/>
    </source>
</evidence>
<evidence type="ECO:0000313" key="5">
    <source>
        <dbReference type="Proteomes" id="UP000306509"/>
    </source>
</evidence>
<dbReference type="RefSeq" id="WP_027292994.1">
    <property type="nucleotide sequence ID" value="NZ_QGQD01000092.1"/>
</dbReference>